<feature type="region of interest" description="Disordered" evidence="10">
    <location>
        <begin position="1221"/>
        <end position="1288"/>
    </location>
</feature>
<dbReference type="PANTHER" id="PTHR31713">
    <property type="entry name" value="OS02G0177800 PROTEIN"/>
    <property type="match status" value="1"/>
</dbReference>
<evidence type="ECO:0000256" key="4">
    <source>
        <dbReference type="ARBA" id="ARBA00022833"/>
    </source>
</evidence>
<dbReference type="InterPro" id="IPR003657">
    <property type="entry name" value="WRKY_dom"/>
</dbReference>
<evidence type="ECO:0000256" key="8">
    <source>
        <dbReference type="ARBA" id="ARBA00023242"/>
    </source>
</evidence>
<dbReference type="InterPro" id="IPR036576">
    <property type="entry name" value="WRKY_dom_sf"/>
</dbReference>
<keyword evidence="7" id="KW-0804">Transcription</keyword>
<dbReference type="GO" id="GO:0008270">
    <property type="term" value="F:zinc ion binding"/>
    <property type="evidence" value="ECO:0007669"/>
    <property type="project" value="UniProtKB-KW"/>
</dbReference>
<dbReference type="GO" id="GO:0080142">
    <property type="term" value="P:regulation of salicylic acid biosynthetic process"/>
    <property type="evidence" value="ECO:0007669"/>
    <property type="project" value="TreeGrafter"/>
</dbReference>
<evidence type="ECO:0000313" key="13">
    <source>
        <dbReference type="Proteomes" id="UP000515151"/>
    </source>
</evidence>
<evidence type="ECO:0000256" key="1">
    <source>
        <dbReference type="ARBA" id="ARBA00004123"/>
    </source>
</evidence>
<evidence type="ECO:0000259" key="11">
    <source>
        <dbReference type="PROSITE" id="PS50808"/>
    </source>
</evidence>
<dbReference type="InterPro" id="IPR008906">
    <property type="entry name" value="HATC_C_dom"/>
</dbReference>
<dbReference type="PANTHER" id="PTHR31713:SF100">
    <property type="entry name" value="CALMODULIN-BINDING PROTEIN 60 B"/>
    <property type="match status" value="1"/>
</dbReference>
<evidence type="ECO:0000313" key="14">
    <source>
        <dbReference type="RefSeq" id="XP_031387028.1"/>
    </source>
</evidence>
<keyword evidence="2" id="KW-0479">Metal-binding</keyword>
<evidence type="ECO:0000256" key="6">
    <source>
        <dbReference type="ARBA" id="ARBA00023125"/>
    </source>
</evidence>
<dbReference type="GO" id="GO:0046983">
    <property type="term" value="F:protein dimerization activity"/>
    <property type="evidence" value="ECO:0007669"/>
    <property type="project" value="InterPro"/>
</dbReference>
<dbReference type="Pfam" id="PF03106">
    <property type="entry name" value="WRKY"/>
    <property type="match status" value="1"/>
</dbReference>
<dbReference type="InterPro" id="IPR003656">
    <property type="entry name" value="Znf_BED"/>
</dbReference>
<name>A0A6P8D6R5_PUNGR</name>
<dbReference type="Proteomes" id="UP000515151">
    <property type="component" value="Chromosome 1"/>
</dbReference>
<dbReference type="InterPro" id="IPR012337">
    <property type="entry name" value="RNaseH-like_sf"/>
</dbReference>
<dbReference type="SUPFAM" id="SSF53098">
    <property type="entry name" value="Ribonuclease H-like"/>
    <property type="match status" value="1"/>
</dbReference>
<reference evidence="13" key="1">
    <citation type="journal article" date="2020" name="Plant Biotechnol. J.">
        <title>The pomegranate (Punica granatum L.) draft genome dissects genetic divergence between soft- and hard-seeded cultivars.</title>
        <authorList>
            <person name="Luo X."/>
            <person name="Li H."/>
            <person name="Wu Z."/>
            <person name="Yao W."/>
            <person name="Zhao P."/>
            <person name="Cao D."/>
            <person name="Yu H."/>
            <person name="Li K."/>
            <person name="Poudel K."/>
            <person name="Zhao D."/>
            <person name="Zhang F."/>
            <person name="Xia X."/>
            <person name="Chen L."/>
            <person name="Wang Q."/>
            <person name="Jing D."/>
            <person name="Cao S."/>
        </authorList>
    </citation>
    <scope>NUCLEOTIDE SEQUENCE [LARGE SCALE GENOMIC DNA]</scope>
    <source>
        <strain evidence="13">cv. Tunisia</strain>
    </source>
</reference>
<dbReference type="GO" id="GO:0005516">
    <property type="term" value="F:calmodulin binding"/>
    <property type="evidence" value="ECO:0007669"/>
    <property type="project" value="InterPro"/>
</dbReference>
<dbReference type="GO" id="GO:0043565">
    <property type="term" value="F:sequence-specific DNA binding"/>
    <property type="evidence" value="ECO:0007669"/>
    <property type="project" value="InterPro"/>
</dbReference>
<evidence type="ECO:0000256" key="9">
    <source>
        <dbReference type="PROSITE-ProRule" id="PRU00027"/>
    </source>
</evidence>
<keyword evidence="6" id="KW-0238">DNA-binding</keyword>
<dbReference type="GO" id="GO:0003700">
    <property type="term" value="F:DNA-binding transcription factor activity"/>
    <property type="evidence" value="ECO:0007669"/>
    <property type="project" value="InterPro"/>
</dbReference>
<keyword evidence="3 9" id="KW-0863">Zinc-finger</keyword>
<keyword evidence="4" id="KW-0862">Zinc</keyword>
<organism evidence="13 14">
    <name type="scientific">Punica granatum</name>
    <name type="common">Pomegranate</name>
    <dbReference type="NCBI Taxonomy" id="22663"/>
    <lineage>
        <taxon>Eukaryota</taxon>
        <taxon>Viridiplantae</taxon>
        <taxon>Streptophyta</taxon>
        <taxon>Embryophyta</taxon>
        <taxon>Tracheophyta</taxon>
        <taxon>Spermatophyta</taxon>
        <taxon>Magnoliopsida</taxon>
        <taxon>eudicotyledons</taxon>
        <taxon>Gunneridae</taxon>
        <taxon>Pentapetalae</taxon>
        <taxon>rosids</taxon>
        <taxon>malvids</taxon>
        <taxon>Myrtales</taxon>
        <taxon>Lythraceae</taxon>
        <taxon>Punica</taxon>
    </lineage>
</organism>
<evidence type="ECO:0000256" key="5">
    <source>
        <dbReference type="ARBA" id="ARBA00023015"/>
    </source>
</evidence>
<evidence type="ECO:0000256" key="7">
    <source>
        <dbReference type="ARBA" id="ARBA00023163"/>
    </source>
</evidence>
<dbReference type="InterPro" id="IPR046831">
    <property type="entry name" value="Calmodulin_bind_N"/>
</dbReference>
<gene>
    <name evidence="14" type="primary">LOC116200170</name>
</gene>
<sequence length="1288" mass="145163">MLLPDDWHSPCNLQESSSVPVTGNCNGIFDDGFLWFLDESGTVYKHHQQEYYFKSKQAATRWFKLKAVLQWAILRRIIMRKRARRMVLKSRVAKRLVSTAGQNWNVKEHKPGPVTSPTQMYFTCNHEHEDDEKDGKLNPIYSSDRDTVPSKLDTSGIGQSLTLFPTLLTGDVIEAEEVLSPHMAPQMSPIKATKQVCHRRVHRKPPPVSSSPLPETIFSNSGFCRAASSAIKELIMVRKKDPFWQYVEPVAEGRFKCNYCGRDFAGGIPRVKSHLSGIKGRDIDICLKVHEDVQAAAREAINGVKRKQKAEASSDDVQISALDATNGTNKRSKVEACSEETRRQIAETIQNENFWDQVQEVLKALESIFHVFCLVDSSGSTFGYLYGAMEMAEEAMEQLYNNNPNRFQKLWDTFNSRKGRLMHPMHAAAAFLNPAFMCSETFKHSPRIKDGMNFVLKNLVADEEEDDFLDQMDQYHMKASEVFTYTAMKMLKTSHPRKWWDYCGDYLPILKKYAIRILSQPCSSSSCKRSLSASEAAQIKRRRESTPAGLENCLHLRMNATLMAKSNTMKTIDRRPIDLQELGKPKLISENSADGLPSDPKILCPNEQQNSGSLFTRNQLVEPNYLQLHFVTMVSSPLVTGQKVEGEGGSPIHVFLVDPQTGFLVQDGALSRLKLIVCVLEGDFNEEGEADWAQEYFQSNEITSIIPLMAGNLHVVLNGGMGTLGDITFNEESSMARNGTFRLGVKTSGDCREGFRIREGISNAFVVKGNEATRWKKPAAYDMLLPDDRHSPCNLQESSSFLVTGNYDEIYDDWLLWSFDESGSVYQHHQQEYCFKSKQAATRWFKLKAVLQWAILRRIIMRKRARRMVVKNRVEKRLVSTAGQNWNVKEHKHAPVTSLTQMYFTCNHEHEDDEKDGKLKPINSSDRDTVPSMLDTSGMGQSLTLFPTLLTGDGIKAKEVLSPHMAHFKATKQKGKEVLLKRSGSFRSTITDAGGSIPAKPDSNYFSHSLTLFPSLLNDMEPNKADVLEPMPTNSGSYIELTKLAPMAALSSALCLLSNVRQPAESSSCLTALDDGALGQCKYENDMKRAKKRWRKLKSVLRLVFLWKVIAPRSFEGHSKGSQVGNFPAKVHSSAVSRRVHRYVRRKDTSWTLVMGSLEDAYAWRKYGQKAILGQKYPRSYFRCQNRKISKCRATKQVERLDSDPTTYRVTYYGHHTCDMSAAVSSPSQPSPPPSGPEVEMPKSPPTKRISQASGIKCDDHKESTDQTAVNMSNLGDDMEDTLADHPL</sequence>
<proteinExistence type="predicted"/>
<dbReference type="Pfam" id="PF07887">
    <property type="entry name" value="Calmodulin_bind"/>
    <property type="match status" value="1"/>
</dbReference>
<accession>A0A6P8D6R5</accession>
<evidence type="ECO:0000256" key="3">
    <source>
        <dbReference type="ARBA" id="ARBA00022771"/>
    </source>
</evidence>
<dbReference type="PROSITE" id="PS50808">
    <property type="entry name" value="ZF_BED"/>
    <property type="match status" value="1"/>
</dbReference>
<keyword evidence="5" id="KW-0805">Transcription regulation</keyword>
<protein>
    <submittedName>
        <fullName evidence="14">Uncharacterized protein LOC116200170 isoform X18</fullName>
    </submittedName>
</protein>
<dbReference type="SMART" id="SM00774">
    <property type="entry name" value="WRKY"/>
    <property type="match status" value="1"/>
</dbReference>
<dbReference type="GeneID" id="116200170"/>
<comment type="subcellular location">
    <subcellularLocation>
        <location evidence="1">Nucleus</location>
    </subcellularLocation>
</comment>
<dbReference type="Pfam" id="PF05699">
    <property type="entry name" value="Dimer_Tnp_hAT"/>
    <property type="match status" value="1"/>
</dbReference>
<dbReference type="RefSeq" id="XP_031387028.1">
    <property type="nucleotide sequence ID" value="XM_031531168.1"/>
</dbReference>
<feature type="domain" description="BED-type" evidence="11">
    <location>
        <begin position="238"/>
        <end position="297"/>
    </location>
</feature>
<dbReference type="SUPFAM" id="SSF118290">
    <property type="entry name" value="WRKY DNA-binding domain"/>
    <property type="match status" value="1"/>
</dbReference>
<keyword evidence="8" id="KW-0539">Nucleus</keyword>
<dbReference type="GO" id="GO:0005634">
    <property type="term" value="C:nucleus"/>
    <property type="evidence" value="ECO:0007669"/>
    <property type="project" value="UniProtKB-SubCell"/>
</dbReference>
<feature type="domain" description="WRKY" evidence="12">
    <location>
        <begin position="1158"/>
        <end position="1221"/>
    </location>
</feature>
<keyword evidence="13" id="KW-1185">Reference proteome</keyword>
<dbReference type="PROSITE" id="PS50811">
    <property type="entry name" value="WRKY"/>
    <property type="match status" value="1"/>
</dbReference>
<reference evidence="14" key="2">
    <citation type="submission" date="2025-08" db="UniProtKB">
        <authorList>
            <consortium name="RefSeq"/>
        </authorList>
    </citation>
    <scope>IDENTIFICATION</scope>
    <source>
        <tissue evidence="14">Leaf</tissue>
    </source>
</reference>
<evidence type="ECO:0000259" key="12">
    <source>
        <dbReference type="PROSITE" id="PS50811"/>
    </source>
</evidence>
<dbReference type="Gene3D" id="2.20.25.80">
    <property type="entry name" value="WRKY domain"/>
    <property type="match status" value="1"/>
</dbReference>
<dbReference type="InterPro" id="IPR012416">
    <property type="entry name" value="CBP60"/>
</dbReference>
<evidence type="ECO:0000256" key="2">
    <source>
        <dbReference type="ARBA" id="ARBA00022723"/>
    </source>
</evidence>
<evidence type="ECO:0000256" key="10">
    <source>
        <dbReference type="SAM" id="MobiDB-lite"/>
    </source>
</evidence>